<reference evidence="1" key="1">
    <citation type="submission" date="2020-05" db="UniProtKB">
        <authorList>
            <consortium name="EnsemblMetazoa"/>
        </authorList>
    </citation>
    <scope>IDENTIFICATION</scope>
    <source>
        <strain evidence="1">BB02</strain>
    </source>
</reference>
<proteinExistence type="predicted"/>
<dbReference type="AlphaFoldDB" id="A0A2C9LXL1"/>
<sequence>MAVELGYETLVGNLLYIEIPHGTDINRSWQNYLSEDTMEWGFPYYKGTSERPRMRQPEPYLAHQVSGKCLKGNLKDDHDHTFGQTYFPNLPRACRNNEGQFLYSF</sequence>
<dbReference type="Proteomes" id="UP000076420">
    <property type="component" value="Unassembled WGS sequence"/>
</dbReference>
<protein>
    <submittedName>
        <fullName evidence="1">Uncharacterized protein</fullName>
    </submittedName>
</protein>
<dbReference type="KEGG" id="bgt:106076221"/>
<dbReference type="VEuPathDB" id="VectorBase:BGLAX_029220"/>
<name>A0A2C9LXL1_BIOGL</name>
<dbReference type="EnsemblMetazoa" id="BGLB036174-RA">
    <property type="protein sequence ID" value="BGLB036174-PA"/>
    <property type="gene ID" value="BGLB036174"/>
</dbReference>
<gene>
    <name evidence="1" type="primary">106076221</name>
</gene>
<evidence type="ECO:0000313" key="1">
    <source>
        <dbReference type="EnsemblMetazoa" id="BGLB036174-PA"/>
    </source>
</evidence>
<dbReference type="VEuPathDB" id="VectorBase:BGLB036174"/>
<evidence type="ECO:0000313" key="2">
    <source>
        <dbReference type="Proteomes" id="UP000076420"/>
    </source>
</evidence>
<organism evidence="1 2">
    <name type="scientific">Biomphalaria glabrata</name>
    <name type="common">Bloodfluke planorb</name>
    <name type="synonym">Freshwater snail</name>
    <dbReference type="NCBI Taxonomy" id="6526"/>
    <lineage>
        <taxon>Eukaryota</taxon>
        <taxon>Metazoa</taxon>
        <taxon>Spiralia</taxon>
        <taxon>Lophotrochozoa</taxon>
        <taxon>Mollusca</taxon>
        <taxon>Gastropoda</taxon>
        <taxon>Heterobranchia</taxon>
        <taxon>Euthyneura</taxon>
        <taxon>Panpulmonata</taxon>
        <taxon>Hygrophila</taxon>
        <taxon>Lymnaeoidea</taxon>
        <taxon>Planorbidae</taxon>
        <taxon>Biomphalaria</taxon>
    </lineage>
</organism>
<accession>A0A2C9LXL1</accession>